<feature type="chain" id="PRO_5045096823" evidence="2">
    <location>
        <begin position="18"/>
        <end position="163"/>
    </location>
</feature>
<comment type="caution">
    <text evidence="4">The sequence shown here is derived from an EMBL/GenBank/DDBJ whole genome shotgun (WGS) entry which is preliminary data.</text>
</comment>
<dbReference type="PROSITE" id="PS51352">
    <property type="entry name" value="THIOREDOXIN_2"/>
    <property type="match status" value="1"/>
</dbReference>
<evidence type="ECO:0000256" key="1">
    <source>
        <dbReference type="ARBA" id="ARBA00023284"/>
    </source>
</evidence>
<keyword evidence="2" id="KW-0732">Signal</keyword>
<feature type="domain" description="Thioredoxin" evidence="3">
    <location>
        <begin position="20"/>
        <end position="160"/>
    </location>
</feature>
<dbReference type="PROSITE" id="PS00194">
    <property type="entry name" value="THIOREDOXIN_1"/>
    <property type="match status" value="1"/>
</dbReference>
<evidence type="ECO:0000256" key="2">
    <source>
        <dbReference type="SAM" id="SignalP"/>
    </source>
</evidence>
<dbReference type="SUPFAM" id="SSF52833">
    <property type="entry name" value="Thioredoxin-like"/>
    <property type="match status" value="1"/>
</dbReference>
<dbReference type="RefSeq" id="WP_305011895.1">
    <property type="nucleotide sequence ID" value="NZ_JAUQSX010000006.1"/>
</dbReference>
<keyword evidence="5" id="KW-1185">Reference proteome</keyword>
<accession>A0ABT9ABJ3</accession>
<dbReference type="Gene3D" id="3.40.30.10">
    <property type="entry name" value="Glutaredoxin"/>
    <property type="match status" value="1"/>
</dbReference>
<name>A0ABT9ABJ3_9BACT</name>
<gene>
    <name evidence="4" type="ORF">Q5H92_12650</name>
</gene>
<dbReference type="InterPro" id="IPR036249">
    <property type="entry name" value="Thioredoxin-like_sf"/>
</dbReference>
<evidence type="ECO:0000313" key="4">
    <source>
        <dbReference type="EMBL" id="MDO7847214.1"/>
    </source>
</evidence>
<keyword evidence="1" id="KW-0676">Redox-active center</keyword>
<dbReference type="InterPro" id="IPR017937">
    <property type="entry name" value="Thioredoxin_CS"/>
</dbReference>
<dbReference type="PANTHER" id="PTHR42852:SF17">
    <property type="entry name" value="THIOREDOXIN-LIKE PROTEIN HI_1115"/>
    <property type="match status" value="1"/>
</dbReference>
<dbReference type="Pfam" id="PF00578">
    <property type="entry name" value="AhpC-TSA"/>
    <property type="match status" value="1"/>
</dbReference>
<proteinExistence type="predicted"/>
<dbReference type="InterPro" id="IPR000866">
    <property type="entry name" value="AhpC/TSA"/>
</dbReference>
<dbReference type="InterPro" id="IPR013766">
    <property type="entry name" value="Thioredoxin_domain"/>
</dbReference>
<evidence type="ECO:0000259" key="3">
    <source>
        <dbReference type="PROSITE" id="PS51352"/>
    </source>
</evidence>
<dbReference type="Proteomes" id="UP001167796">
    <property type="component" value="Unassembled WGS sequence"/>
</dbReference>
<protein>
    <submittedName>
        <fullName evidence="4">TlpA disulfide reductase family protein</fullName>
    </submittedName>
</protein>
<dbReference type="CDD" id="cd02966">
    <property type="entry name" value="TlpA_like_family"/>
    <property type="match status" value="1"/>
</dbReference>
<reference evidence="4" key="1">
    <citation type="submission" date="2023-07" db="EMBL/GenBank/DDBJ databases">
        <authorList>
            <person name="Kim M.K."/>
        </authorList>
    </citation>
    <scope>NUCLEOTIDE SEQUENCE</scope>
    <source>
        <strain evidence="4">M29</strain>
    </source>
</reference>
<sequence length="163" mass="18637">MKHFLIILLLVSSPAFCQDLAVGQHLPAFTVSNDQQTIKSMDLKGKVVLINFFATWCGPCMQELPQMQQFWATHKSNKNLVVLVIGREHTQSEITAFKAKKGFELPMYPDENRTVYSLFATQYIPRNYLIDAKGKIAYTSVGFEQGEFNKMLSKIDELLKQQQ</sequence>
<evidence type="ECO:0000313" key="5">
    <source>
        <dbReference type="Proteomes" id="UP001167796"/>
    </source>
</evidence>
<dbReference type="InterPro" id="IPR050553">
    <property type="entry name" value="Thioredoxin_ResA/DsbE_sf"/>
</dbReference>
<dbReference type="EMBL" id="JAUQSX010000006">
    <property type="protein sequence ID" value="MDO7847214.1"/>
    <property type="molecule type" value="Genomic_DNA"/>
</dbReference>
<feature type="signal peptide" evidence="2">
    <location>
        <begin position="1"/>
        <end position="17"/>
    </location>
</feature>
<dbReference type="PANTHER" id="PTHR42852">
    <property type="entry name" value="THIOL:DISULFIDE INTERCHANGE PROTEIN DSBE"/>
    <property type="match status" value="1"/>
</dbReference>
<organism evidence="4 5">
    <name type="scientific">Hymenobacter mellowenesis</name>
    <dbReference type="NCBI Taxonomy" id="3063995"/>
    <lineage>
        <taxon>Bacteria</taxon>
        <taxon>Pseudomonadati</taxon>
        <taxon>Bacteroidota</taxon>
        <taxon>Cytophagia</taxon>
        <taxon>Cytophagales</taxon>
        <taxon>Hymenobacteraceae</taxon>
        <taxon>Hymenobacter</taxon>
    </lineage>
</organism>